<keyword evidence="4 6" id="KW-0012">Acyltransferase</keyword>
<evidence type="ECO:0000256" key="7">
    <source>
        <dbReference type="PIRSR" id="PIRSR000446-1"/>
    </source>
</evidence>
<evidence type="ECO:0000259" key="8">
    <source>
        <dbReference type="SMART" id="SM00827"/>
    </source>
</evidence>
<dbReference type="PANTHER" id="PTHR42681:SF1">
    <property type="entry name" value="MALONYL-COA-ACYL CARRIER PROTEIN TRANSACYLASE, MITOCHONDRIAL"/>
    <property type="match status" value="1"/>
</dbReference>
<dbReference type="InterPro" id="IPR016036">
    <property type="entry name" value="Malonyl_transacylase_ACP-bd"/>
</dbReference>
<keyword evidence="3 6" id="KW-0808">Transferase</keyword>
<evidence type="ECO:0000256" key="6">
    <source>
        <dbReference type="PIRNR" id="PIRNR000446"/>
    </source>
</evidence>
<dbReference type="RefSeq" id="WP_150562384.1">
    <property type="nucleotide sequence ID" value="NZ_CABPSL010000001.1"/>
</dbReference>
<dbReference type="GO" id="GO:0005829">
    <property type="term" value="C:cytosol"/>
    <property type="evidence" value="ECO:0007669"/>
    <property type="project" value="TreeGrafter"/>
</dbReference>
<dbReference type="AlphaFoldDB" id="A0A5E4SAJ1"/>
<evidence type="ECO:0000256" key="5">
    <source>
        <dbReference type="ARBA" id="ARBA00048462"/>
    </source>
</evidence>
<dbReference type="InterPro" id="IPR016035">
    <property type="entry name" value="Acyl_Trfase/lysoPLipase"/>
</dbReference>
<evidence type="ECO:0000313" key="9">
    <source>
        <dbReference type="EMBL" id="VVD72866.1"/>
    </source>
</evidence>
<evidence type="ECO:0000256" key="2">
    <source>
        <dbReference type="ARBA" id="ARBA00018953"/>
    </source>
</evidence>
<feature type="active site" evidence="7">
    <location>
        <position position="195"/>
    </location>
</feature>
<dbReference type="EC" id="2.3.1.39" evidence="1 6"/>
<dbReference type="InterPro" id="IPR050858">
    <property type="entry name" value="Mal-CoA-ACP_Trans/PKS_FabD"/>
</dbReference>
<dbReference type="SMART" id="SM00827">
    <property type="entry name" value="PKS_AT"/>
    <property type="match status" value="1"/>
</dbReference>
<dbReference type="InterPro" id="IPR001227">
    <property type="entry name" value="Ac_transferase_dom_sf"/>
</dbReference>
<dbReference type="Pfam" id="PF00698">
    <property type="entry name" value="Acyl_transf_1"/>
    <property type="match status" value="1"/>
</dbReference>
<dbReference type="SUPFAM" id="SSF52151">
    <property type="entry name" value="FabD/lysophospholipase-like"/>
    <property type="match status" value="1"/>
</dbReference>
<dbReference type="SUPFAM" id="SSF55048">
    <property type="entry name" value="Probable ACP-binding domain of malonyl-CoA ACP transacylase"/>
    <property type="match status" value="1"/>
</dbReference>
<dbReference type="Gene3D" id="3.30.70.250">
    <property type="entry name" value="Malonyl-CoA ACP transacylase, ACP-binding"/>
    <property type="match status" value="1"/>
</dbReference>
<dbReference type="InterPro" id="IPR017554">
    <property type="entry name" value="Malonate_deCOase_MdcHsu"/>
</dbReference>
<comment type="catalytic activity">
    <reaction evidence="5 6">
        <text>holo-[ACP] + malonyl-CoA = malonyl-[ACP] + CoA</text>
        <dbReference type="Rhea" id="RHEA:41792"/>
        <dbReference type="Rhea" id="RHEA-COMP:9623"/>
        <dbReference type="Rhea" id="RHEA-COMP:9685"/>
        <dbReference type="ChEBI" id="CHEBI:57287"/>
        <dbReference type="ChEBI" id="CHEBI:57384"/>
        <dbReference type="ChEBI" id="CHEBI:64479"/>
        <dbReference type="ChEBI" id="CHEBI:78449"/>
        <dbReference type="EC" id="2.3.1.39"/>
    </reaction>
</comment>
<dbReference type="InterPro" id="IPR024925">
    <property type="entry name" value="Malonyl_CoA-ACP_transAc"/>
</dbReference>
<sequence length="312" mass="32829">MSILFTYPGQGGQRPGMLGALPDTPEVQSTLAEAHDATGIDPMTLCSTDSLRSTTAVQLSLLIAGVAMTRALAAQGATPHLVAGHSIGAWTAAVAAGALDFRDALGLVHLRGRLMETAYPRGYGMTVITGLSAAAVADIVEAVHTDDSPAYVANLNAEQQIVVAGNDAALDRVQALASKAGAAQAARLAMAVPSHCALLTAQASTLAQATAKVRFQRPTMTYVSCTRARALFRPDDIADDLAWNMARQVNWHDTARHAYERGARLAVEMPTGGVLTRLTRPIFGNDGAIDSANERVSSIVTRLLRYRGTDRA</sequence>
<name>A0A5E4SAJ1_9BURK</name>
<dbReference type="NCBIfam" id="TIGR03131">
    <property type="entry name" value="malonate_mdcH"/>
    <property type="match status" value="1"/>
</dbReference>
<gene>
    <name evidence="9" type="primary">fabD_1</name>
    <name evidence="9" type="ORF">PCE31106_00693</name>
</gene>
<reference evidence="9 10" key="1">
    <citation type="submission" date="2019-08" db="EMBL/GenBank/DDBJ databases">
        <authorList>
            <person name="Peeters C."/>
        </authorList>
    </citation>
    <scope>NUCLEOTIDE SEQUENCE [LARGE SCALE GENOMIC DNA]</scope>
    <source>
        <strain evidence="9 10">LMG 31106</strain>
    </source>
</reference>
<dbReference type="InterPro" id="IPR014043">
    <property type="entry name" value="Acyl_transferase_dom"/>
</dbReference>
<proteinExistence type="inferred from homology"/>
<accession>A0A5E4SAJ1</accession>
<dbReference type="PANTHER" id="PTHR42681">
    <property type="entry name" value="MALONYL-COA-ACYL CARRIER PROTEIN TRANSACYLASE, MITOCHONDRIAL"/>
    <property type="match status" value="1"/>
</dbReference>
<dbReference type="GO" id="GO:0004314">
    <property type="term" value="F:[acyl-carrier-protein] S-malonyltransferase activity"/>
    <property type="evidence" value="ECO:0007669"/>
    <property type="project" value="UniProtKB-EC"/>
</dbReference>
<evidence type="ECO:0000256" key="4">
    <source>
        <dbReference type="ARBA" id="ARBA00023315"/>
    </source>
</evidence>
<dbReference type="OrthoDB" id="9808564at2"/>
<comment type="similarity">
    <text evidence="6">Belongs to the fabD family.</text>
</comment>
<organism evidence="9 10">
    <name type="scientific">Pandoraea cepalis</name>
    <dbReference type="NCBI Taxonomy" id="2508294"/>
    <lineage>
        <taxon>Bacteria</taxon>
        <taxon>Pseudomonadati</taxon>
        <taxon>Pseudomonadota</taxon>
        <taxon>Betaproteobacteria</taxon>
        <taxon>Burkholderiales</taxon>
        <taxon>Burkholderiaceae</taxon>
        <taxon>Pandoraea</taxon>
    </lineage>
</organism>
<dbReference type="Gene3D" id="3.40.366.10">
    <property type="entry name" value="Malonyl-Coenzyme A Acyl Carrier Protein, domain 2"/>
    <property type="match status" value="1"/>
</dbReference>
<feature type="active site" evidence="7">
    <location>
        <position position="86"/>
    </location>
</feature>
<evidence type="ECO:0000256" key="1">
    <source>
        <dbReference type="ARBA" id="ARBA00013258"/>
    </source>
</evidence>
<evidence type="ECO:0000256" key="3">
    <source>
        <dbReference type="ARBA" id="ARBA00022679"/>
    </source>
</evidence>
<dbReference type="PIRSF" id="PIRSF000446">
    <property type="entry name" value="Mct"/>
    <property type="match status" value="1"/>
</dbReference>
<dbReference type="GO" id="GO:0006633">
    <property type="term" value="P:fatty acid biosynthetic process"/>
    <property type="evidence" value="ECO:0007669"/>
    <property type="project" value="TreeGrafter"/>
</dbReference>
<protein>
    <recommendedName>
        <fullName evidence="2 6">Malonyl CoA-acyl carrier protein transacylase</fullName>
        <ecNumber evidence="1 6">2.3.1.39</ecNumber>
    </recommendedName>
</protein>
<feature type="domain" description="Malonyl-CoA:ACP transacylase (MAT)" evidence="8">
    <location>
        <begin position="6"/>
        <end position="306"/>
    </location>
</feature>
<evidence type="ECO:0000313" key="10">
    <source>
        <dbReference type="Proteomes" id="UP000384354"/>
    </source>
</evidence>
<dbReference type="EMBL" id="CABPSL010000001">
    <property type="protein sequence ID" value="VVD72866.1"/>
    <property type="molecule type" value="Genomic_DNA"/>
</dbReference>
<dbReference type="Proteomes" id="UP000384354">
    <property type="component" value="Unassembled WGS sequence"/>
</dbReference>